<dbReference type="GO" id="GO:0005737">
    <property type="term" value="C:cytoplasm"/>
    <property type="evidence" value="ECO:0007669"/>
    <property type="project" value="UniProtKB-SubCell"/>
</dbReference>
<evidence type="ECO:0000313" key="9">
    <source>
        <dbReference type="Proteomes" id="UP000231203"/>
    </source>
</evidence>
<dbReference type="Proteomes" id="UP000231203">
    <property type="component" value="Unassembled WGS sequence"/>
</dbReference>
<dbReference type="InterPro" id="IPR053924">
    <property type="entry name" value="RecX_HTH_2nd"/>
</dbReference>
<dbReference type="InterPro" id="IPR036388">
    <property type="entry name" value="WH-like_DNA-bd_sf"/>
</dbReference>
<evidence type="ECO:0000256" key="1">
    <source>
        <dbReference type="ARBA" id="ARBA00004496"/>
    </source>
</evidence>
<keyword evidence="4" id="KW-0963">Cytoplasm</keyword>
<dbReference type="PANTHER" id="PTHR33602:SF1">
    <property type="entry name" value="REGULATORY PROTEIN RECX FAMILY PROTEIN"/>
    <property type="match status" value="1"/>
</dbReference>
<feature type="domain" description="RecX third three-helical" evidence="7">
    <location>
        <begin position="75"/>
        <end position="119"/>
    </location>
</feature>
<protein>
    <recommendedName>
        <fullName evidence="3">Regulatory protein RecX</fullName>
    </recommendedName>
</protein>
<dbReference type="Pfam" id="PF21981">
    <property type="entry name" value="RecX_HTH3"/>
    <property type="match status" value="1"/>
</dbReference>
<dbReference type="GO" id="GO:0006282">
    <property type="term" value="P:regulation of DNA repair"/>
    <property type="evidence" value="ECO:0007669"/>
    <property type="project" value="InterPro"/>
</dbReference>
<dbReference type="Pfam" id="PF02631">
    <property type="entry name" value="RecX_HTH2"/>
    <property type="match status" value="1"/>
</dbReference>
<dbReference type="PANTHER" id="PTHR33602">
    <property type="entry name" value="REGULATORY PROTEIN RECX FAMILY PROTEIN"/>
    <property type="match status" value="1"/>
</dbReference>
<accession>A0A2G6MQ37</accession>
<comment type="similarity">
    <text evidence="2">Belongs to the RecX family.</text>
</comment>
<keyword evidence="5" id="KW-0175">Coiled coil</keyword>
<proteinExistence type="inferred from homology"/>
<evidence type="ECO:0000313" key="8">
    <source>
        <dbReference type="EMBL" id="PIE62121.1"/>
    </source>
</evidence>
<dbReference type="EMBL" id="PDTI01000063">
    <property type="protein sequence ID" value="PIE62121.1"/>
    <property type="molecule type" value="Genomic_DNA"/>
</dbReference>
<gene>
    <name evidence="8" type="ORF">CSA25_06790</name>
</gene>
<comment type="caution">
    <text evidence="8">The sequence shown here is derived from an EMBL/GenBank/DDBJ whole genome shotgun (WGS) entry which is preliminary data.</text>
</comment>
<evidence type="ECO:0000256" key="2">
    <source>
        <dbReference type="ARBA" id="ARBA00009695"/>
    </source>
</evidence>
<dbReference type="InterPro" id="IPR053925">
    <property type="entry name" value="RecX_HTH_3rd"/>
</dbReference>
<evidence type="ECO:0000256" key="4">
    <source>
        <dbReference type="ARBA" id="ARBA00022490"/>
    </source>
</evidence>
<dbReference type="AlphaFoldDB" id="A0A2G6MQ37"/>
<evidence type="ECO:0000259" key="6">
    <source>
        <dbReference type="Pfam" id="PF02631"/>
    </source>
</evidence>
<evidence type="ECO:0000256" key="3">
    <source>
        <dbReference type="ARBA" id="ARBA00018111"/>
    </source>
</evidence>
<name>A0A2G6MQ37_9BACT</name>
<organism evidence="8 9">
    <name type="scientific">Desulfobacter postgatei</name>
    <dbReference type="NCBI Taxonomy" id="2293"/>
    <lineage>
        <taxon>Bacteria</taxon>
        <taxon>Pseudomonadati</taxon>
        <taxon>Thermodesulfobacteriota</taxon>
        <taxon>Desulfobacteria</taxon>
        <taxon>Desulfobacterales</taxon>
        <taxon>Desulfobacteraceae</taxon>
        <taxon>Desulfobacter</taxon>
    </lineage>
</organism>
<comment type="subcellular location">
    <subcellularLocation>
        <location evidence="1">Cytoplasm</location>
    </subcellularLocation>
</comment>
<reference evidence="8 9" key="1">
    <citation type="submission" date="2017-10" db="EMBL/GenBank/DDBJ databases">
        <title>Novel microbial diversity and functional potential in the marine mammal oral microbiome.</title>
        <authorList>
            <person name="Dudek N.K."/>
            <person name="Sun C.L."/>
            <person name="Burstein D."/>
            <person name="Kantor R.S."/>
            <person name="Aliaga Goltsman D.S."/>
            <person name="Bik E.M."/>
            <person name="Thomas B.C."/>
            <person name="Banfield J.F."/>
            <person name="Relman D.A."/>
        </authorList>
    </citation>
    <scope>NUCLEOTIDE SEQUENCE [LARGE SCALE GENOMIC DNA]</scope>
    <source>
        <strain evidence="8">DOLJORAL78_47_202</strain>
    </source>
</reference>
<evidence type="ECO:0000259" key="7">
    <source>
        <dbReference type="Pfam" id="PF21981"/>
    </source>
</evidence>
<feature type="domain" description="RecX second three-helical" evidence="6">
    <location>
        <begin position="29"/>
        <end position="68"/>
    </location>
</feature>
<dbReference type="Gene3D" id="1.10.10.10">
    <property type="entry name" value="Winged helix-like DNA-binding domain superfamily/Winged helix DNA-binding domain"/>
    <property type="match status" value="2"/>
</dbReference>
<dbReference type="InterPro" id="IPR003783">
    <property type="entry name" value="Regulatory_RecX"/>
</dbReference>
<sequence>MEKYLTDKGYDGNIIEQVIVLLSSFNYLDDKAFARQFIEGRIRHKPKSVLALEFELCQKGIDPAFARKLLTAYKDEELALKAVENKMQIWNKLYEAERRKKIMNYLRYRGFSYSVCQTVWQRFQAEF</sequence>
<evidence type="ECO:0000256" key="5">
    <source>
        <dbReference type="SAM" id="Coils"/>
    </source>
</evidence>
<feature type="coiled-coil region" evidence="5">
    <location>
        <begin position="66"/>
        <end position="100"/>
    </location>
</feature>